<gene>
    <name evidence="1" type="ORF">VMCG_01293</name>
</gene>
<dbReference type="AlphaFoldDB" id="A0A423X786"/>
<dbReference type="Proteomes" id="UP000283895">
    <property type="component" value="Unassembled WGS sequence"/>
</dbReference>
<protein>
    <recommendedName>
        <fullName evidence="3">Fungal N-terminal domain-containing protein</fullName>
    </recommendedName>
</protein>
<name>A0A423X786_9PEZI</name>
<dbReference type="EMBL" id="LKEA01000002">
    <property type="protein sequence ID" value="ROW11627.1"/>
    <property type="molecule type" value="Genomic_DNA"/>
</dbReference>
<proteinExistence type="predicted"/>
<evidence type="ECO:0000313" key="2">
    <source>
        <dbReference type="Proteomes" id="UP000283895"/>
    </source>
</evidence>
<accession>A0A423X786</accession>
<dbReference type="OrthoDB" id="1577640at2759"/>
<organism evidence="1 2">
    <name type="scientific">Cytospora schulzeri</name>
    <dbReference type="NCBI Taxonomy" id="448051"/>
    <lineage>
        <taxon>Eukaryota</taxon>
        <taxon>Fungi</taxon>
        <taxon>Dikarya</taxon>
        <taxon>Ascomycota</taxon>
        <taxon>Pezizomycotina</taxon>
        <taxon>Sordariomycetes</taxon>
        <taxon>Sordariomycetidae</taxon>
        <taxon>Diaporthales</taxon>
        <taxon>Cytosporaceae</taxon>
        <taxon>Cytospora</taxon>
    </lineage>
</organism>
<reference evidence="1 2" key="1">
    <citation type="submission" date="2015-09" db="EMBL/GenBank/DDBJ databases">
        <title>Host preference determinants of Valsa canker pathogens revealed by comparative genomics.</title>
        <authorList>
            <person name="Yin Z."/>
            <person name="Huang L."/>
        </authorList>
    </citation>
    <scope>NUCLEOTIDE SEQUENCE [LARGE SCALE GENOMIC DNA]</scope>
    <source>
        <strain evidence="1 2">03-1</strain>
    </source>
</reference>
<sequence length="300" mass="32352">MADAIGLAASVAGLVSLGLQVAGGIGSYIDGVKARKEELAAVSTRVRHMHGSIEVLRNAIPDLSASNQAASSAATSVMKTCEEELGALADVLQGLLDFPALEHGLKDSIREQKKKLTYPFHRPSLNNLERRLDSTNNVLQTAIQALELTVMSCIDKTVSVVDSKVNNNKRDMLVLLSESKATNTSISGMKASLDTSNATAASIKQDLHTVLPQKADIRDLTTVTQRTLDSVVISSERTEQHYSTLATTLSALTADTMCKSDLERAHMRRFEDRFDRIDGLLQTLLGTHTGSDLNHLTLVG</sequence>
<comment type="caution">
    <text evidence="1">The sequence shown here is derived from an EMBL/GenBank/DDBJ whole genome shotgun (WGS) entry which is preliminary data.</text>
</comment>
<evidence type="ECO:0000313" key="1">
    <source>
        <dbReference type="EMBL" id="ROW11627.1"/>
    </source>
</evidence>
<keyword evidence="2" id="KW-1185">Reference proteome</keyword>
<evidence type="ECO:0008006" key="3">
    <source>
        <dbReference type="Google" id="ProtNLM"/>
    </source>
</evidence>